<dbReference type="RefSeq" id="XP_009828498.1">
    <property type="nucleotide sequence ID" value="XM_009830196.1"/>
</dbReference>
<dbReference type="EMBL" id="KI913123">
    <property type="protein sequence ID" value="ETV81761.1"/>
    <property type="molecule type" value="Genomic_DNA"/>
</dbReference>
<feature type="transmembrane region" description="Helical" evidence="7">
    <location>
        <begin position="2401"/>
        <end position="2418"/>
    </location>
</feature>
<feature type="region of interest" description="Disordered" evidence="6">
    <location>
        <begin position="1"/>
        <end position="34"/>
    </location>
</feature>
<feature type="transmembrane region" description="Helical" evidence="7">
    <location>
        <begin position="841"/>
        <end position="859"/>
    </location>
</feature>
<dbReference type="PANTHER" id="PTHR13167:SF25">
    <property type="entry name" value="PIEZO-TYPE MECHANOSENSITIVE ION CHANNEL COMPONENT"/>
    <property type="match status" value="1"/>
</dbReference>
<dbReference type="Gene3D" id="4.10.1050.10">
    <property type="entry name" value="At2g23090-like"/>
    <property type="match status" value="1"/>
</dbReference>
<feature type="transmembrane region" description="Helical" evidence="7">
    <location>
        <begin position="2326"/>
        <end position="2349"/>
    </location>
</feature>
<dbReference type="Pfam" id="PF24874">
    <property type="entry name" value="Piezo_THU9_anchor"/>
    <property type="match status" value="1"/>
</dbReference>
<reference evidence="9" key="1">
    <citation type="submission" date="2013-12" db="EMBL/GenBank/DDBJ databases">
        <title>The Genome Sequence of Aphanomyces astaci APO3.</title>
        <authorList>
            <consortium name="The Broad Institute Genomics Platform"/>
            <person name="Russ C."/>
            <person name="Tyler B."/>
            <person name="van West P."/>
            <person name="Dieguez-Uribeondo J."/>
            <person name="Young S.K."/>
            <person name="Zeng Q."/>
            <person name="Gargeya S."/>
            <person name="Fitzgerald M."/>
            <person name="Abouelleil A."/>
            <person name="Alvarado L."/>
            <person name="Chapman S.B."/>
            <person name="Gainer-Dewar J."/>
            <person name="Goldberg J."/>
            <person name="Griggs A."/>
            <person name="Gujja S."/>
            <person name="Hansen M."/>
            <person name="Howarth C."/>
            <person name="Imamovic A."/>
            <person name="Ireland A."/>
            <person name="Larimer J."/>
            <person name="McCowan C."/>
            <person name="Murphy C."/>
            <person name="Pearson M."/>
            <person name="Poon T.W."/>
            <person name="Priest M."/>
            <person name="Roberts A."/>
            <person name="Saif S."/>
            <person name="Shea T."/>
            <person name="Sykes S."/>
            <person name="Wortman J."/>
            <person name="Nusbaum C."/>
            <person name="Birren B."/>
        </authorList>
    </citation>
    <scope>NUCLEOTIDE SEQUENCE [LARGE SCALE GENOMIC DNA]</scope>
    <source>
        <strain evidence="9">APO3</strain>
    </source>
</reference>
<feature type="transmembrane region" description="Helical" evidence="7">
    <location>
        <begin position="189"/>
        <end position="210"/>
    </location>
</feature>
<dbReference type="PANTHER" id="PTHR13167">
    <property type="entry name" value="PIEZO-TYPE MECHANOSENSITIVE ION CHANNEL COMPONENT"/>
    <property type="match status" value="1"/>
</dbReference>
<dbReference type="Gene3D" id="2.60.40.10">
    <property type="entry name" value="Immunoglobulins"/>
    <property type="match status" value="1"/>
</dbReference>
<feature type="transmembrane region" description="Helical" evidence="7">
    <location>
        <begin position="286"/>
        <end position="307"/>
    </location>
</feature>
<dbReference type="STRING" id="112090.W4GQZ3"/>
<feature type="transmembrane region" description="Helical" evidence="7">
    <location>
        <begin position="260"/>
        <end position="280"/>
    </location>
</feature>
<evidence type="ECO:0000313" key="9">
    <source>
        <dbReference type="EMBL" id="ETV81761.1"/>
    </source>
</evidence>
<organism evidence="9">
    <name type="scientific">Aphanomyces astaci</name>
    <name type="common">Crayfish plague agent</name>
    <dbReference type="NCBI Taxonomy" id="112090"/>
    <lineage>
        <taxon>Eukaryota</taxon>
        <taxon>Sar</taxon>
        <taxon>Stramenopiles</taxon>
        <taxon>Oomycota</taxon>
        <taxon>Saprolegniomycetes</taxon>
        <taxon>Saprolegniales</taxon>
        <taxon>Verrucalvaceae</taxon>
        <taxon>Aphanomyces</taxon>
    </lineage>
</organism>
<feature type="transmembrane region" description="Helical" evidence="7">
    <location>
        <begin position="865"/>
        <end position="883"/>
    </location>
</feature>
<dbReference type="OrthoDB" id="303066at2759"/>
<dbReference type="GeneID" id="20807348"/>
<dbReference type="SMART" id="SM00060">
    <property type="entry name" value="FN3"/>
    <property type="match status" value="1"/>
</dbReference>
<feature type="transmembrane region" description="Helical" evidence="7">
    <location>
        <begin position="958"/>
        <end position="982"/>
    </location>
</feature>
<dbReference type="GO" id="GO:0071260">
    <property type="term" value="P:cellular response to mechanical stimulus"/>
    <property type="evidence" value="ECO:0007669"/>
    <property type="project" value="TreeGrafter"/>
</dbReference>
<dbReference type="InterPro" id="IPR031334">
    <property type="entry name" value="Piezo_cap_dom"/>
</dbReference>
<comment type="similarity">
    <text evidence="2">Belongs to the PIEZO (TC 1.A.75) family.</text>
</comment>
<dbReference type="InterPro" id="IPR036116">
    <property type="entry name" value="FN3_sf"/>
</dbReference>
<accession>W4GQZ3</accession>
<dbReference type="GO" id="GO:0016020">
    <property type="term" value="C:membrane"/>
    <property type="evidence" value="ECO:0007669"/>
    <property type="project" value="UniProtKB-SubCell"/>
</dbReference>
<feature type="transmembrane region" description="Helical" evidence="7">
    <location>
        <begin position="1365"/>
        <end position="1385"/>
    </location>
</feature>
<proteinExistence type="inferred from homology"/>
<evidence type="ECO:0000259" key="8">
    <source>
        <dbReference type="PROSITE" id="PS50853"/>
    </source>
</evidence>
<feature type="domain" description="Fibronectin type-III" evidence="8">
    <location>
        <begin position="1540"/>
        <end position="1638"/>
    </location>
</feature>
<dbReference type="CDD" id="cd00063">
    <property type="entry name" value="FN3"/>
    <property type="match status" value="1"/>
</dbReference>
<feature type="transmembrane region" description="Helical" evidence="7">
    <location>
        <begin position="154"/>
        <end position="177"/>
    </location>
</feature>
<comment type="subcellular location">
    <subcellularLocation>
        <location evidence="1">Membrane</location>
        <topology evidence="1">Multi-pass membrane protein</topology>
    </subcellularLocation>
</comment>
<name>W4GQZ3_APHAT</name>
<evidence type="ECO:0000256" key="3">
    <source>
        <dbReference type="ARBA" id="ARBA00022692"/>
    </source>
</evidence>
<dbReference type="SUPFAM" id="SSF118359">
    <property type="entry name" value="Expressed protein At2g23090/F21P24.15"/>
    <property type="match status" value="1"/>
</dbReference>
<feature type="compositionally biased region" description="Low complexity" evidence="6">
    <location>
        <begin position="2214"/>
        <end position="2231"/>
    </location>
</feature>
<feature type="transmembrane region" description="Helical" evidence="7">
    <location>
        <begin position="903"/>
        <end position="921"/>
    </location>
</feature>
<feature type="transmembrane region" description="Helical" evidence="7">
    <location>
        <begin position="1320"/>
        <end position="1353"/>
    </location>
</feature>
<feature type="transmembrane region" description="Helical" evidence="7">
    <location>
        <begin position="1158"/>
        <end position="1182"/>
    </location>
</feature>
<dbReference type="VEuPathDB" id="FungiDB:H257_05352"/>
<dbReference type="InterPro" id="IPR056768">
    <property type="entry name" value="THU_Piezo"/>
</dbReference>
<feature type="region of interest" description="Disordered" evidence="6">
    <location>
        <begin position="1705"/>
        <end position="1728"/>
    </location>
</feature>
<dbReference type="SUPFAM" id="SSF49265">
    <property type="entry name" value="Fibronectin type III"/>
    <property type="match status" value="1"/>
</dbReference>
<dbReference type="PROSITE" id="PS50853">
    <property type="entry name" value="FN3"/>
    <property type="match status" value="1"/>
</dbReference>
<feature type="compositionally biased region" description="Low complexity" evidence="6">
    <location>
        <begin position="22"/>
        <end position="34"/>
    </location>
</feature>
<dbReference type="GO" id="GO:0050982">
    <property type="term" value="P:detection of mechanical stimulus"/>
    <property type="evidence" value="ECO:0007669"/>
    <property type="project" value="TreeGrafter"/>
</dbReference>
<feature type="transmembrane region" description="Helical" evidence="7">
    <location>
        <begin position="670"/>
        <end position="698"/>
    </location>
</feature>
<dbReference type="InterPro" id="IPR003961">
    <property type="entry name" value="FN3_dom"/>
</dbReference>
<feature type="transmembrane region" description="Helical" evidence="7">
    <location>
        <begin position="2547"/>
        <end position="2565"/>
    </location>
</feature>
<evidence type="ECO:0000256" key="6">
    <source>
        <dbReference type="SAM" id="MobiDB-lite"/>
    </source>
</evidence>
<feature type="region of interest" description="Disordered" evidence="6">
    <location>
        <begin position="2211"/>
        <end position="2274"/>
    </location>
</feature>
<feature type="transmembrane region" description="Helical" evidence="7">
    <location>
        <begin position="115"/>
        <end position="148"/>
    </location>
</feature>
<feature type="transmembrane region" description="Helical" evidence="7">
    <location>
        <begin position="2063"/>
        <end position="2086"/>
    </location>
</feature>
<evidence type="ECO:0000256" key="4">
    <source>
        <dbReference type="ARBA" id="ARBA00022989"/>
    </source>
</evidence>
<feature type="compositionally biased region" description="Pro residues" evidence="6">
    <location>
        <begin position="318"/>
        <end position="327"/>
    </location>
</feature>
<sequence length="2899" mass="324280">MSMNKLQMQLKKKEKERKAAAKKGSATSTESKAKAAADAQAFQCKICLTPFPRTSKGPQMIAHAESKHPRVSPEECFPQLQNAGWTWSSVMPRRGIHFLRGVARQLQPRRHLHHVLGLVLLVGAVSRTNGVVTTLYFASFLIGMVLSFTRRRMWLGVVVMSLGGIMGQCVVAGWPAYKSTAWCRVTGLHFTPYNIVVDAAVLVTSTVLLWTDRQFPLLHARPTLQREVSGVRALAFVFKRCPVLHVWVMKLKFHESIHGLFAFFAEVLIGICLFTAALSSRRAFGAVYYVLFVGRLAVWSFWTPRLLPSQGITQMPTPGHPRAPSPPLLKRTASNQDHPDKLVMAVPTESLAGNMSTEVDAVILTTYRTGGEQTITMPPPHPLINKPIVQGLLLYTFSVLVLCHVFQYAIMREVAVVQTIGEYAGMFALPGTVATNWLGYVFLVAVSNLYICLAKMLSFYASYDDLPQTTPARRQAQVPVIMRVLRNELVATSIAMFWAISYPSYASLGLFALAMLALVTHGLHDSVQFKSASTIQPLLLSITTVYGVCTGLVQYALMLPALHPFVSTNQFALLGYTELDLAIQNAALVGLCLCQRARWRYPRPASFVPTMGASTEVSPPSLFRQSFPPPALFGHATVSAKWHAYHAHMQAWCQDAKSVWIGHVDSMVLFTIYVVVLSTSVNLFQTGSLVLASYLSLFHHHRRRLWRVLLVYTLAVCLTLYTWNISCPPSTPLLELVGLTCYRNNNANPAQLATSALDNNTSSGATPGTPSVSIPALTTLWSSPLFNAQLVLIAQVVLQLVLYSRTWHHVPPTTNVVSTETTRDTLPWYFLSTLVGEIDRVFRSGGVIVCYIVLLLLAFNWEIRRGHVTVVGFIQLALFCALVDSHMSNIVQFPRGTAHYGKLWRLVLIVQVVVVVLRYLYQFDPVSQAILTHWLPTFCTMDDIGFDSLSSKTHLSNLFAYLFPTIVMAGLAAWQLASMSAVPEMRWEFPSSFKFQREWRHLCHALSFSSSLLVGLAVILATDSINLMGFLYYMSAVYAVLKRQYMVAWPYLFTTSSFVLLSTYVLQLNLPWFNTPEATQTGQWLGMARLDDTMSLWTVNRVPLVMIGLCALQRLGSVLLPPPTAAADTDEADKPPPWWEFYTNHVAPVFTRDTHVTILMLSLLVSSFVHLNVVSMAYMVAVRGIMLADWDDPTVHHRCIRRLTILLVGVSVAQYLVQLWFPPWLVAPQPTLPPWTWLDPPYQAWLMLHFQNKWSLLADFMALFSVYLIAPPPPVAAPSGPLSSDNPCIMPSKVPAAGPALATTTTTILPPPPPPYQVFVANYSIVVVLVWVFITGCAQFGVASGLYLGWSIYMLFHLDRLDWQPVLLGSLQSYNWFYLLLLVVYQCPWFNDITQTCTLGTNQPLGDGICLSLPVALGLYKAPRNIDSSSPSSSSSGPASSTKLSIAIFVMIAIQMQVFASAPYRLVLENHRKEQDRCQKRGYAMNDELARHRIQQWRYLKLEKQAAIQRLKAIVSKLVNKVEEMMDIAMGLHYSLPPMAPHRPTVLSRSQNSITLAWTAPDSKMHKIRGYRISRQTFPSVTLLGDFGDTVTVRANQRTAEITGLRPGTSYQFKVAAVSRMGEGPFSVASEPAATIELDWGESCTAGWIKAHRTTSDHKKTLANYIELYLPWLVPARYAQRYVVVDDSSITFYKTEVLALKHRRRDAISTRSKPRHPPPPPAAASLKGVRRQHWQTYLLAQVTSLDLSETQIQLDDMSPLLYCIEVTVSSTTSAATSKYPCSVSFSLQPDEAGHFDKWLVALMYVVPPQALGARILAYRQAQNLEFPERIMRTILAPLTAVNDSTTTSNTTSNHPVDKTSRANVVGKASLSTALSKMIDQPTRNAIYAQVYRVVWALQDSALQGESVACTDDIEADVLPPWSAFRVVVTQAFRSHSAKLCYLAFVISFSRQVTDTSITMASSQIPYQGDVLNLVYVMVLFAILLCENPRPHAALWKWVLKYSFFVVLVRYMFQLPFFCHQYTHSHVLYPSFQPFCPSSAWHAATSSKVQPIVLLGLYKFDGSATAAVGSTFQGLQWNFLVICSILFHRRELQMRGFWVYPGNEALKWTQTALWRRLFRSRRSFNLDTNSTRSLEDLPQRDPLALPDSHQMDDIERADRLARMDSKDSLDERDFELADYLAKSHEPTLSNHQPSHSSTDLSTHVARLLEKDELPPLKLNPLAPSFDYDSSSDSSDDDEKARPSSPQHRADKIYKPPGHRTTDHLPMPQGSNQPQRQLVKKNRFQWWLSHHMPPWMLRYYDALLPQPPLHWDKDIKCAVTGSKPGRDFLLVAFGLQVGIMAYIVLFFHQFGSPVETSALFSLSSSFQTSLLSGYMVGLVFFQVVVVLWDRVAYVYTSLLSKLLSHYFLVVGVHIQLWLVLPLHTGVYLHASPFLVGLYLLQCCAMGVSAAQLKHGYVVFRGNPFSLRHATSAFKTLFSVYMAIPFAFEVRTLLDYLCSTTALDMQLWLVLEGIGAHLFLVKMQMEGRVQDGYILQGNMRQPVLAKFKSAGVYFMALVVCLLAPMIMFSTANPTTINNPVLHATMTFGLLQPDGTFQQLYNSEENESPLTTKVVVANVETLVQQVSFMEYSNDMWSSSPPLRRRLMTRLNSTEGIQWRMTITLKRAAPDGQQIVAYDMVTSITPAQRTKLMRMMDVSLTDESTANSMSSGILTIPDMYPPVLNVPAATPPTARGPYLPRAIQIQRSTEASGSFWTLSSADAWAYGNPSTDSIDNATMVQCQVRGFCFFVVSDNIVAGLTTLGIGTYGITATYVFVIFTIGGYVKNALRGSVTDVLYNELPNPDDLMDLVEGIYIARTEVYIGHLKDEARLFETLIRVLRSPETLLKVTGPNIIHIPSKEKLD</sequence>
<evidence type="ECO:0000256" key="5">
    <source>
        <dbReference type="ARBA" id="ARBA00023136"/>
    </source>
</evidence>
<evidence type="ECO:0000256" key="7">
    <source>
        <dbReference type="SAM" id="Phobius"/>
    </source>
</evidence>
<dbReference type="GO" id="GO:0005261">
    <property type="term" value="F:monoatomic cation channel activity"/>
    <property type="evidence" value="ECO:0007669"/>
    <property type="project" value="TreeGrafter"/>
</dbReference>
<dbReference type="InterPro" id="IPR026939">
    <property type="entry name" value="ZNF706/At2g23090_sf"/>
</dbReference>
<feature type="transmembrane region" description="Helical" evidence="7">
    <location>
        <begin position="705"/>
        <end position="723"/>
    </location>
</feature>
<feature type="transmembrane region" description="Helical" evidence="7">
    <location>
        <begin position="392"/>
        <end position="410"/>
    </location>
</feature>
<feature type="transmembrane region" description="Helical" evidence="7">
    <location>
        <begin position="1048"/>
        <end position="1066"/>
    </location>
</feature>
<feature type="transmembrane region" description="Helical" evidence="7">
    <location>
        <begin position="535"/>
        <end position="557"/>
    </location>
</feature>
<dbReference type="Pfam" id="PF00041">
    <property type="entry name" value="fn3"/>
    <property type="match status" value="1"/>
</dbReference>
<dbReference type="InterPro" id="IPR027272">
    <property type="entry name" value="Piezo"/>
</dbReference>
<protein>
    <recommendedName>
        <fullName evidence="8">Fibronectin type-III domain-containing protein</fullName>
    </recommendedName>
</protein>
<feature type="transmembrane region" description="Helical" evidence="7">
    <location>
        <begin position="2469"/>
        <end position="2490"/>
    </location>
</feature>
<dbReference type="InterPro" id="IPR056770">
    <property type="entry name" value="Piezo_THU9_anchor"/>
</dbReference>
<dbReference type="Pfam" id="PF12166">
    <property type="entry name" value="Piezo_cap"/>
    <property type="match status" value="1"/>
</dbReference>
<feature type="transmembrane region" description="Helical" evidence="7">
    <location>
        <begin position="2502"/>
        <end position="2518"/>
    </location>
</feature>
<feature type="transmembrane region" description="Helical" evidence="7">
    <location>
        <begin position="2424"/>
        <end position="2448"/>
    </location>
</feature>
<feature type="region of interest" description="Disordered" evidence="6">
    <location>
        <begin position="313"/>
        <end position="334"/>
    </location>
</feature>
<keyword evidence="5 7" id="KW-0472">Membrane</keyword>
<dbReference type="GO" id="GO:0042391">
    <property type="term" value="P:regulation of membrane potential"/>
    <property type="evidence" value="ECO:0007669"/>
    <property type="project" value="TreeGrafter"/>
</dbReference>
<dbReference type="Pfam" id="PF23188">
    <property type="entry name" value="THU_Piezo1"/>
    <property type="match status" value="1"/>
</dbReference>
<feature type="transmembrane region" description="Helical" evidence="7">
    <location>
        <begin position="1444"/>
        <end position="1464"/>
    </location>
</feature>
<dbReference type="GO" id="GO:0008381">
    <property type="term" value="F:mechanosensitive monoatomic ion channel activity"/>
    <property type="evidence" value="ECO:0007669"/>
    <property type="project" value="InterPro"/>
</dbReference>
<dbReference type="Pfam" id="PF12907">
    <property type="entry name" value="zf-met2"/>
    <property type="match status" value="1"/>
</dbReference>
<evidence type="ECO:0000256" key="1">
    <source>
        <dbReference type="ARBA" id="ARBA00004141"/>
    </source>
</evidence>
<keyword evidence="4 7" id="KW-1133">Transmembrane helix</keyword>
<evidence type="ECO:0000256" key="2">
    <source>
        <dbReference type="ARBA" id="ARBA00007821"/>
    </source>
</evidence>
<gene>
    <name evidence="9" type="ORF">H257_05352</name>
</gene>
<feature type="transmembrane region" description="Helical" evidence="7">
    <location>
        <begin position="2369"/>
        <end position="2389"/>
    </location>
</feature>
<dbReference type="InterPro" id="IPR039438">
    <property type="entry name" value="At2g23090-like_Znf"/>
</dbReference>
<dbReference type="InterPro" id="IPR013783">
    <property type="entry name" value="Ig-like_fold"/>
</dbReference>
<keyword evidence="3 7" id="KW-0812">Transmembrane</keyword>
<feature type="region of interest" description="Disordered" evidence="6">
    <location>
        <begin position="2131"/>
        <end position="2151"/>
    </location>
</feature>